<dbReference type="SUPFAM" id="SSF51735">
    <property type="entry name" value="NAD(P)-binding Rossmann-fold domains"/>
    <property type="match status" value="1"/>
</dbReference>
<dbReference type="Pfam" id="PF01370">
    <property type="entry name" value="Epimerase"/>
    <property type="match status" value="1"/>
</dbReference>
<dbReference type="InterPro" id="IPR050177">
    <property type="entry name" value="Lipid_A_modif_metabolic_enz"/>
</dbReference>
<dbReference type="Gene3D" id="3.40.50.720">
    <property type="entry name" value="NAD(P)-binding Rossmann-like Domain"/>
    <property type="match status" value="1"/>
</dbReference>
<keyword evidence="3" id="KW-1185">Reference proteome</keyword>
<dbReference type="AlphaFoldDB" id="A0A930YDD5"/>
<evidence type="ECO:0000313" key="3">
    <source>
        <dbReference type="Proteomes" id="UP000640489"/>
    </source>
</evidence>
<organism evidence="2 3">
    <name type="scientific">Nocardioides islandensis</name>
    <dbReference type="NCBI Taxonomy" id="433663"/>
    <lineage>
        <taxon>Bacteria</taxon>
        <taxon>Bacillati</taxon>
        <taxon>Actinomycetota</taxon>
        <taxon>Actinomycetes</taxon>
        <taxon>Propionibacteriales</taxon>
        <taxon>Nocardioidaceae</taxon>
        <taxon>Nocardioides</taxon>
    </lineage>
</organism>
<protein>
    <submittedName>
        <fullName evidence="2">SDR family oxidoreductase</fullName>
    </submittedName>
</protein>
<reference evidence="2" key="1">
    <citation type="submission" date="2020-11" db="EMBL/GenBank/DDBJ databases">
        <title>Nocardioides sp. nov., isolated from Soil of Cynanchum wilfordii Hemsley rhizosphere.</title>
        <authorList>
            <person name="Lee J.-S."/>
            <person name="Suh M.K."/>
            <person name="Kim J.-S."/>
        </authorList>
    </citation>
    <scope>NUCLEOTIDE SEQUENCE</scope>
    <source>
        <strain evidence="2">KCTC 19275</strain>
    </source>
</reference>
<dbReference type="EMBL" id="JADKPN010000007">
    <property type="protein sequence ID" value="MBF4764126.1"/>
    <property type="molecule type" value="Genomic_DNA"/>
</dbReference>
<feature type="domain" description="NAD-dependent epimerase/dehydratase" evidence="1">
    <location>
        <begin position="3"/>
        <end position="235"/>
    </location>
</feature>
<dbReference type="RefSeq" id="WP_194707294.1">
    <property type="nucleotide sequence ID" value="NZ_JADKPN010000007.1"/>
</dbReference>
<sequence>MRVLVAGDRGYIGAVLVPLFMAAGHEVVGLDAGWYDGCDFGPQPRGYVSRTGDIRDQRPADLVGFDAVVNLAAISNDPVGHLNPDATYSVNDHGAAHLARVARDAGVTRYLFSSSCSLYGDAGDDAVTEKSDFHPVTPYGVSKAMAEQRIHAFADSHFSPTYLRNATAYGSSPRLRADIVVNNLTGLALTRGEVRLQSDGLPWRPLVHVEDIARAFLAVLSADRDVVHDQAFNVGRDEDVVQVRTVAELVSERTGAPVTFAEGASPDTRNYRVDFGKIQSLVPAFQPAWTVSAGVDELVRDMHRHGLTAQEFEHTFVRLERINRLQSEGLLDEHLRRSHDGAGLHGAVAANQ</sequence>
<comment type="caution">
    <text evidence="2">The sequence shown here is derived from an EMBL/GenBank/DDBJ whole genome shotgun (WGS) entry which is preliminary data.</text>
</comment>
<evidence type="ECO:0000313" key="2">
    <source>
        <dbReference type="EMBL" id="MBF4764126.1"/>
    </source>
</evidence>
<dbReference type="CDD" id="cd08946">
    <property type="entry name" value="SDR_e"/>
    <property type="match status" value="1"/>
</dbReference>
<dbReference type="InterPro" id="IPR001509">
    <property type="entry name" value="Epimerase_deHydtase"/>
</dbReference>
<accession>A0A930YDD5</accession>
<proteinExistence type="predicted"/>
<dbReference type="Proteomes" id="UP000640489">
    <property type="component" value="Unassembled WGS sequence"/>
</dbReference>
<name>A0A930YDD5_9ACTN</name>
<gene>
    <name evidence="2" type="ORF">ISU07_13410</name>
</gene>
<dbReference type="PANTHER" id="PTHR43245:SF23">
    <property type="entry name" value="NAD(P)-BINDING DOMAIN-CONTAINING PROTEIN"/>
    <property type="match status" value="1"/>
</dbReference>
<dbReference type="PANTHER" id="PTHR43245">
    <property type="entry name" value="BIFUNCTIONAL POLYMYXIN RESISTANCE PROTEIN ARNA"/>
    <property type="match status" value="1"/>
</dbReference>
<dbReference type="InterPro" id="IPR036291">
    <property type="entry name" value="NAD(P)-bd_dom_sf"/>
</dbReference>
<evidence type="ECO:0000259" key="1">
    <source>
        <dbReference type="Pfam" id="PF01370"/>
    </source>
</evidence>